<evidence type="ECO:0000256" key="3">
    <source>
        <dbReference type="RuleBase" id="RU000363"/>
    </source>
</evidence>
<dbReference type="CDD" id="cd05233">
    <property type="entry name" value="SDR_c"/>
    <property type="match status" value="1"/>
</dbReference>
<keyword evidence="5" id="KW-1185">Reference proteome</keyword>
<comment type="caution">
    <text evidence="4">The sequence shown here is derived from an EMBL/GenBank/DDBJ whole genome shotgun (WGS) entry which is preliminary data.</text>
</comment>
<protein>
    <submittedName>
        <fullName evidence="4">SDR family NAD(P)-dependent oxidoreductase</fullName>
    </submittedName>
</protein>
<evidence type="ECO:0000256" key="2">
    <source>
        <dbReference type="ARBA" id="ARBA00023002"/>
    </source>
</evidence>
<dbReference type="EMBL" id="JBBMFF010000275">
    <property type="protein sequence ID" value="MEQ2512380.1"/>
    <property type="molecule type" value="Genomic_DNA"/>
</dbReference>
<dbReference type="RefSeq" id="WP_349137010.1">
    <property type="nucleotide sequence ID" value="NZ_JBBMFF010000275.1"/>
</dbReference>
<keyword evidence="2" id="KW-0560">Oxidoreductase</keyword>
<dbReference type="InterPro" id="IPR002347">
    <property type="entry name" value="SDR_fam"/>
</dbReference>
<evidence type="ECO:0000313" key="4">
    <source>
        <dbReference type="EMBL" id="MEQ2512380.1"/>
    </source>
</evidence>
<dbReference type="Proteomes" id="UP001491552">
    <property type="component" value="Unassembled WGS sequence"/>
</dbReference>
<comment type="similarity">
    <text evidence="1 3">Belongs to the short-chain dehydrogenases/reductases (SDR) family.</text>
</comment>
<evidence type="ECO:0000313" key="5">
    <source>
        <dbReference type="Proteomes" id="UP001491552"/>
    </source>
</evidence>
<name>A0ABV1GAB7_9FIRM</name>
<evidence type="ECO:0000256" key="1">
    <source>
        <dbReference type="ARBA" id="ARBA00006484"/>
    </source>
</evidence>
<dbReference type="PANTHER" id="PTHR42901:SF1">
    <property type="entry name" value="ALCOHOL DEHYDROGENASE"/>
    <property type="match status" value="1"/>
</dbReference>
<dbReference type="InterPro" id="IPR036291">
    <property type="entry name" value="NAD(P)-bd_dom_sf"/>
</dbReference>
<proteinExistence type="inferred from homology"/>
<reference evidence="4 5" key="1">
    <citation type="submission" date="2024-03" db="EMBL/GenBank/DDBJ databases">
        <title>Human intestinal bacterial collection.</title>
        <authorList>
            <person name="Pauvert C."/>
            <person name="Hitch T.C.A."/>
            <person name="Clavel T."/>
        </authorList>
    </citation>
    <scope>NUCLEOTIDE SEQUENCE [LARGE SCALE GENOMIC DNA]</scope>
    <source>
        <strain evidence="4 5">CLA-AA-H192</strain>
    </source>
</reference>
<dbReference type="Gene3D" id="3.40.50.720">
    <property type="entry name" value="NAD(P)-binding Rossmann-like Domain"/>
    <property type="match status" value="1"/>
</dbReference>
<organism evidence="4 5">
    <name type="scientific">Faecousia intestinalis</name>
    <dbReference type="NCBI Taxonomy" id="3133167"/>
    <lineage>
        <taxon>Bacteria</taxon>
        <taxon>Bacillati</taxon>
        <taxon>Bacillota</taxon>
        <taxon>Clostridia</taxon>
        <taxon>Eubacteriales</taxon>
        <taxon>Oscillospiraceae</taxon>
        <taxon>Faecousia</taxon>
    </lineage>
</organism>
<dbReference type="PRINTS" id="PR00081">
    <property type="entry name" value="GDHRDH"/>
</dbReference>
<gene>
    <name evidence="4" type="ORF">WMO66_14210</name>
</gene>
<dbReference type="PANTHER" id="PTHR42901">
    <property type="entry name" value="ALCOHOL DEHYDROGENASE"/>
    <property type="match status" value="1"/>
</dbReference>
<accession>A0ABV1GAB7</accession>
<dbReference type="PROSITE" id="PS00061">
    <property type="entry name" value="ADH_SHORT"/>
    <property type="match status" value="1"/>
</dbReference>
<dbReference type="InterPro" id="IPR020904">
    <property type="entry name" value="Sc_DH/Rdtase_CS"/>
</dbReference>
<dbReference type="PRINTS" id="PR00080">
    <property type="entry name" value="SDRFAMILY"/>
</dbReference>
<sequence>MKRIAILTGASSGMGRELALQLAQWETFDELWVIARRADRLEALKEQIPFPVRPISLDLTDPQALELYRDLLENARPDVGLLANVAGFGKFGRYDQIPLADSLKMIDLNCKALVAMTELTLPYMKRGAKLLNLDSLSAFQPVPYLNVYASTKAFVLSYTRSLARELRPRGIRVMAVSPGWVKTEFFDHALQTSNDAVTYYNRLYEAKDVMKTALHDLYRTKKDVSIHGLPVRWQVRLVKLLPHKLVMDIWMRQQKHNKLPDED</sequence>
<dbReference type="SUPFAM" id="SSF51735">
    <property type="entry name" value="NAD(P)-binding Rossmann-fold domains"/>
    <property type="match status" value="1"/>
</dbReference>
<dbReference type="Pfam" id="PF00106">
    <property type="entry name" value="adh_short"/>
    <property type="match status" value="1"/>
</dbReference>